<keyword evidence="8" id="KW-0969">Cilium</keyword>
<dbReference type="SUPFAM" id="SSF54001">
    <property type="entry name" value="Cysteine proteinases"/>
    <property type="match status" value="1"/>
</dbReference>
<feature type="domain" description="Dynein regulatory complex subunit 7 MORN" evidence="15">
    <location>
        <begin position="421"/>
        <end position="703"/>
    </location>
</feature>
<feature type="compositionally biased region" description="Basic and acidic residues" evidence="13">
    <location>
        <begin position="379"/>
        <end position="390"/>
    </location>
</feature>
<dbReference type="InterPro" id="IPR038765">
    <property type="entry name" value="Papain-like_cys_pep_sf"/>
</dbReference>
<dbReference type="GO" id="GO:0030154">
    <property type="term" value="P:cell differentiation"/>
    <property type="evidence" value="ECO:0007669"/>
    <property type="project" value="UniProtKB-KW"/>
</dbReference>
<evidence type="ECO:0000256" key="13">
    <source>
        <dbReference type="SAM" id="MobiDB-lite"/>
    </source>
</evidence>
<feature type="compositionally biased region" description="Polar residues" evidence="13">
    <location>
        <begin position="743"/>
        <end position="754"/>
    </location>
</feature>
<dbReference type="PANTHER" id="PTHR35249:SF2">
    <property type="entry name" value="DYNEIN REGULATORY COMPLEX SUBUNIT 7"/>
    <property type="match status" value="1"/>
</dbReference>
<comment type="similarity">
    <text evidence="2">Belongs to the DRC7 family.</text>
</comment>
<evidence type="ECO:0000256" key="3">
    <source>
        <dbReference type="ARBA" id="ARBA00021303"/>
    </source>
</evidence>
<evidence type="ECO:0000256" key="10">
    <source>
        <dbReference type="ARBA" id="ARBA00023273"/>
    </source>
</evidence>
<feature type="compositionally biased region" description="Acidic residues" evidence="13">
    <location>
        <begin position="262"/>
        <end position="277"/>
    </location>
</feature>
<dbReference type="InterPro" id="IPR033551">
    <property type="entry name" value="DRC7/lobo"/>
</dbReference>
<evidence type="ECO:0000256" key="6">
    <source>
        <dbReference type="ARBA" id="ARBA00022871"/>
    </source>
</evidence>
<feature type="region of interest" description="Disordered" evidence="13">
    <location>
        <begin position="250"/>
        <end position="277"/>
    </location>
</feature>
<feature type="compositionally biased region" description="Polar residues" evidence="13">
    <location>
        <begin position="725"/>
        <end position="735"/>
    </location>
</feature>
<gene>
    <name evidence="16" type="ORF">HGM15179_001282</name>
</gene>
<evidence type="ECO:0000256" key="4">
    <source>
        <dbReference type="ARBA" id="ARBA00022782"/>
    </source>
</evidence>
<protein>
    <recommendedName>
        <fullName evidence="3">Dynein regulatory complex subunit 7</fullName>
    </recommendedName>
    <alternativeName>
        <fullName evidence="11">Coiled-coil domain-containing protein 135</fullName>
    </alternativeName>
    <alternativeName>
        <fullName evidence="12">Coiled-coil domain-containing protein lobo homolog</fullName>
    </alternativeName>
</protein>
<name>A0A8K1GV16_9PASS</name>
<dbReference type="OrthoDB" id="10262874at2759"/>
<feature type="region of interest" description="Disordered" evidence="13">
    <location>
        <begin position="373"/>
        <end position="392"/>
    </location>
</feature>
<dbReference type="InterPro" id="IPR056291">
    <property type="entry name" value="MORN_DRC7"/>
</dbReference>
<feature type="region of interest" description="Disordered" evidence="13">
    <location>
        <begin position="709"/>
        <end position="754"/>
    </location>
</feature>
<keyword evidence="7" id="KW-0175">Coiled coil</keyword>
<keyword evidence="17" id="KW-1185">Reference proteome</keyword>
<dbReference type="Pfam" id="PF24656">
    <property type="entry name" value="CEPT76_peptidase"/>
    <property type="match status" value="1"/>
</dbReference>
<accession>A0A8K1GV16</accession>
<reference evidence="16" key="1">
    <citation type="submission" date="2019-04" db="EMBL/GenBank/DDBJ databases">
        <title>Genome assembly of Zosterops borbonicus 15179.</title>
        <authorList>
            <person name="Leroy T."/>
            <person name="Anselmetti Y."/>
            <person name="Tilak M.-K."/>
            <person name="Nabholz B."/>
        </authorList>
    </citation>
    <scope>NUCLEOTIDE SEQUENCE</scope>
    <source>
        <strain evidence="16">HGM_15179</strain>
        <tissue evidence="16">Muscle</tissue>
    </source>
</reference>
<dbReference type="EMBL" id="SWJQ01000020">
    <property type="protein sequence ID" value="TRZ25935.1"/>
    <property type="molecule type" value="Genomic_DNA"/>
</dbReference>
<dbReference type="AlphaFoldDB" id="A0A8K1GV16"/>
<keyword evidence="10" id="KW-0966">Cell projection</keyword>
<evidence type="ECO:0000313" key="16">
    <source>
        <dbReference type="EMBL" id="TRZ25935.1"/>
    </source>
</evidence>
<dbReference type="GO" id="GO:0031514">
    <property type="term" value="C:motile cilium"/>
    <property type="evidence" value="ECO:0007669"/>
    <property type="project" value="TreeGrafter"/>
</dbReference>
<dbReference type="PANTHER" id="PTHR35249">
    <property type="entry name" value="DYNEIN REGULATORY COMPLEX SUBUNIT 7"/>
    <property type="match status" value="1"/>
</dbReference>
<dbReference type="InterPro" id="IPR056290">
    <property type="entry name" value="CEPT76/DRC7_peptidase-like_dom"/>
</dbReference>
<evidence type="ECO:0000256" key="11">
    <source>
        <dbReference type="ARBA" id="ARBA00031627"/>
    </source>
</evidence>
<feature type="domain" description="CEP76/DRC7 peptidase-like" evidence="14">
    <location>
        <begin position="292"/>
        <end position="365"/>
    </location>
</feature>
<keyword evidence="5" id="KW-0282">Flagellum</keyword>
<evidence type="ECO:0000256" key="7">
    <source>
        <dbReference type="ARBA" id="ARBA00023054"/>
    </source>
</evidence>
<dbReference type="Proteomes" id="UP000796761">
    <property type="component" value="Unassembled WGS sequence"/>
</dbReference>
<keyword evidence="6" id="KW-0744">Spermatogenesis</keyword>
<feature type="compositionally biased region" description="Basic and acidic residues" evidence="13">
    <location>
        <begin position="250"/>
        <end position="261"/>
    </location>
</feature>
<organism evidence="16 17">
    <name type="scientific">Zosterops borbonicus</name>
    <dbReference type="NCBI Taxonomy" id="364589"/>
    <lineage>
        <taxon>Eukaryota</taxon>
        <taxon>Metazoa</taxon>
        <taxon>Chordata</taxon>
        <taxon>Craniata</taxon>
        <taxon>Vertebrata</taxon>
        <taxon>Euteleostomi</taxon>
        <taxon>Archelosauria</taxon>
        <taxon>Archosauria</taxon>
        <taxon>Dinosauria</taxon>
        <taxon>Saurischia</taxon>
        <taxon>Theropoda</taxon>
        <taxon>Coelurosauria</taxon>
        <taxon>Aves</taxon>
        <taxon>Neognathae</taxon>
        <taxon>Neoaves</taxon>
        <taxon>Telluraves</taxon>
        <taxon>Australaves</taxon>
        <taxon>Passeriformes</taxon>
        <taxon>Sylvioidea</taxon>
        <taxon>Zosteropidae</taxon>
        <taxon>Zosterops</taxon>
    </lineage>
</organism>
<evidence type="ECO:0000313" key="17">
    <source>
        <dbReference type="Proteomes" id="UP000796761"/>
    </source>
</evidence>
<dbReference type="GO" id="GO:0007283">
    <property type="term" value="P:spermatogenesis"/>
    <property type="evidence" value="ECO:0007669"/>
    <property type="project" value="UniProtKB-KW"/>
</dbReference>
<keyword evidence="9" id="KW-0206">Cytoskeleton</keyword>
<evidence type="ECO:0000256" key="8">
    <source>
        <dbReference type="ARBA" id="ARBA00023069"/>
    </source>
</evidence>
<sequence>MLGPTPEFTLVCLPVVPGRMEAVEETEEVEQTSEDAISLNASDSIEIDEAGDGASVASHEVYFDWSSIDTSDLPSSYKTNSWQEKELLQLADHFFQQYTHLCPDRKPLFIYPVNECGVQKFVSTTVRPTLLPYPDMYYWSGCASFVCDYLIMEPLKCPITPPSSLFSPTTIVKYQRGNCFDFAVLLCSLLIGAGYDAYCVHGYATLEICSLDQTQEVCPRLRKPPEVPEEEDPNKYRVKYPLEPQSKFELQQKARKEKETEPPQEEETEEEEEEEVMEVVKPKRDRLHGLRVHAWVLVLPGKRKVPETFFINPFTGNPHSTTDECFLGIESIWNDRNYWVNMQDCRKGCKDLSFDLTDPFCWEIMFLESNKSSQLPTESAKEDTNEMQEKEETDMSFEMPLSWVARINVSCREYENPFSLGKKVILYDKAKQEKWAAYANEDGLVERLTVYADSDRTEELEVKEWFKHREDLLYMREVDKQTQLITDHFEPGHPLLLKAHFYTSLEPETGHTVEFYHTARVDGLWKRFESATEMTEYFVGREDFLHTRHIEFDERDKKMEKAGATADANPRPIVQIKEYFHRNPEKPADEDIEERIFMVIDDVIQVTYHLELHDTIASQVVFSRVIGREKREDEIFLSRENTVKYQPWSSEKHKNMLHLYDLLWELRAEQKELKQQVRDSEAEMLNILMVRKDEEANVKLSVSMYGTAKRGQEQEATAPEEEQKSPQGSLENESQPLAGEAESVTQHTATNSTM</sequence>
<comment type="subcellular location">
    <subcellularLocation>
        <location evidence="1">Cytoplasm</location>
        <location evidence="1">Cytoskeleton</location>
        <location evidence="1">Flagellum axoneme</location>
    </subcellularLocation>
</comment>
<dbReference type="Pfam" id="PF24667">
    <property type="entry name" value="MORN_DRC7"/>
    <property type="match status" value="1"/>
</dbReference>
<evidence type="ECO:0000259" key="15">
    <source>
        <dbReference type="Pfam" id="PF24667"/>
    </source>
</evidence>
<proteinExistence type="inferred from homology"/>
<evidence type="ECO:0000259" key="14">
    <source>
        <dbReference type="Pfam" id="PF24656"/>
    </source>
</evidence>
<evidence type="ECO:0000256" key="9">
    <source>
        <dbReference type="ARBA" id="ARBA00023212"/>
    </source>
</evidence>
<evidence type="ECO:0000256" key="12">
    <source>
        <dbReference type="ARBA" id="ARBA00031733"/>
    </source>
</evidence>
<dbReference type="GO" id="GO:0030317">
    <property type="term" value="P:flagellated sperm motility"/>
    <property type="evidence" value="ECO:0007669"/>
    <property type="project" value="TreeGrafter"/>
</dbReference>
<evidence type="ECO:0000256" key="5">
    <source>
        <dbReference type="ARBA" id="ARBA00022846"/>
    </source>
</evidence>
<comment type="caution">
    <text evidence="16">The sequence shown here is derived from an EMBL/GenBank/DDBJ whole genome shotgun (WGS) entry which is preliminary data.</text>
</comment>
<evidence type="ECO:0000256" key="1">
    <source>
        <dbReference type="ARBA" id="ARBA00004611"/>
    </source>
</evidence>
<keyword evidence="4" id="KW-0221">Differentiation</keyword>
<evidence type="ECO:0000256" key="2">
    <source>
        <dbReference type="ARBA" id="ARBA00010738"/>
    </source>
</evidence>
<keyword evidence="9" id="KW-0963">Cytoplasm</keyword>